<evidence type="ECO:0000256" key="1">
    <source>
        <dbReference type="ARBA" id="ARBA00009512"/>
    </source>
</evidence>
<dbReference type="AlphaFoldDB" id="A0A381T7A1"/>
<protein>
    <recommendedName>
        <fullName evidence="4">30S ribosomal protein S6</fullName>
    </recommendedName>
</protein>
<name>A0A381T7A1_9ZZZZ</name>
<dbReference type="GO" id="GO:0070181">
    <property type="term" value="F:small ribosomal subunit rRNA binding"/>
    <property type="evidence" value="ECO:0007669"/>
    <property type="project" value="TreeGrafter"/>
</dbReference>
<dbReference type="EMBL" id="UINC01003835">
    <property type="protein sequence ID" value="SVA09633.1"/>
    <property type="molecule type" value="Genomic_DNA"/>
</dbReference>
<dbReference type="NCBIfam" id="TIGR00166">
    <property type="entry name" value="S6"/>
    <property type="match status" value="1"/>
</dbReference>
<organism evidence="3">
    <name type="scientific">marine metagenome</name>
    <dbReference type="NCBI Taxonomy" id="408172"/>
    <lineage>
        <taxon>unclassified sequences</taxon>
        <taxon>metagenomes</taxon>
        <taxon>ecological metagenomes</taxon>
    </lineage>
</organism>
<dbReference type="InterPro" id="IPR000529">
    <property type="entry name" value="Ribosomal_bS6"/>
</dbReference>
<feature type="compositionally biased region" description="Basic and acidic residues" evidence="2">
    <location>
        <begin position="154"/>
        <end position="179"/>
    </location>
</feature>
<dbReference type="GO" id="GO:0005737">
    <property type="term" value="C:cytoplasm"/>
    <property type="evidence" value="ECO:0007669"/>
    <property type="project" value="UniProtKB-ARBA"/>
</dbReference>
<dbReference type="Gene3D" id="3.30.70.60">
    <property type="match status" value="1"/>
</dbReference>
<dbReference type="InterPro" id="IPR020814">
    <property type="entry name" value="Ribosomal_S6_plastid/chlpt"/>
</dbReference>
<dbReference type="Pfam" id="PF01250">
    <property type="entry name" value="Ribosomal_S6"/>
    <property type="match status" value="1"/>
</dbReference>
<dbReference type="SUPFAM" id="SSF54995">
    <property type="entry name" value="Ribosomal protein S6"/>
    <property type="match status" value="1"/>
</dbReference>
<evidence type="ECO:0000256" key="2">
    <source>
        <dbReference type="SAM" id="MobiDB-lite"/>
    </source>
</evidence>
<feature type="region of interest" description="Disordered" evidence="2">
    <location>
        <begin position="118"/>
        <end position="179"/>
    </location>
</feature>
<dbReference type="InterPro" id="IPR014717">
    <property type="entry name" value="Transl_elong_EF1B/ribsomal_bS6"/>
</dbReference>
<dbReference type="CDD" id="cd00473">
    <property type="entry name" value="bS6"/>
    <property type="match status" value="1"/>
</dbReference>
<dbReference type="GO" id="GO:0003735">
    <property type="term" value="F:structural constituent of ribosome"/>
    <property type="evidence" value="ECO:0007669"/>
    <property type="project" value="InterPro"/>
</dbReference>
<dbReference type="PANTHER" id="PTHR21011:SF1">
    <property type="entry name" value="SMALL RIBOSOMAL SUBUNIT PROTEIN BS6M"/>
    <property type="match status" value="1"/>
</dbReference>
<feature type="compositionally biased region" description="Basic and acidic residues" evidence="2">
    <location>
        <begin position="131"/>
        <end position="147"/>
    </location>
</feature>
<accession>A0A381T7A1</accession>
<dbReference type="InterPro" id="IPR035980">
    <property type="entry name" value="Ribosomal_bS6_sf"/>
</dbReference>
<comment type="similarity">
    <text evidence="1">Belongs to the bacterial ribosomal protein bS6 family.</text>
</comment>
<dbReference type="GO" id="GO:0005840">
    <property type="term" value="C:ribosome"/>
    <property type="evidence" value="ECO:0007669"/>
    <property type="project" value="InterPro"/>
</dbReference>
<dbReference type="GO" id="GO:0006412">
    <property type="term" value="P:translation"/>
    <property type="evidence" value="ECO:0007669"/>
    <property type="project" value="InterPro"/>
</dbReference>
<dbReference type="HAMAP" id="MF_00360">
    <property type="entry name" value="Ribosomal_bS6"/>
    <property type="match status" value="1"/>
</dbReference>
<sequence>MKYYESLYIINPNYEQDRLDGIMKTVADKISEYGFSIINHHVWSKKRLAYSIQKHKYGTFVLLHFQTESAENLNRFERFMVLEKPIIRHQTVGLKECPEVETEKKSVDLDKNIESKTIDDGLSKKSASGSEDVKIDKSKSLSEKGDMGETPNEQESKEIETLEKSEEIVEVEKTENIKE</sequence>
<evidence type="ECO:0008006" key="4">
    <source>
        <dbReference type="Google" id="ProtNLM"/>
    </source>
</evidence>
<dbReference type="PANTHER" id="PTHR21011">
    <property type="entry name" value="MITOCHONDRIAL 28S RIBOSOMAL PROTEIN S6"/>
    <property type="match status" value="1"/>
</dbReference>
<reference evidence="3" key="1">
    <citation type="submission" date="2018-05" db="EMBL/GenBank/DDBJ databases">
        <authorList>
            <person name="Lanie J.A."/>
            <person name="Ng W.-L."/>
            <person name="Kazmierczak K.M."/>
            <person name="Andrzejewski T.M."/>
            <person name="Davidsen T.M."/>
            <person name="Wayne K.J."/>
            <person name="Tettelin H."/>
            <person name="Glass J.I."/>
            <person name="Rusch D."/>
            <person name="Podicherti R."/>
            <person name="Tsui H.-C.T."/>
            <person name="Winkler M.E."/>
        </authorList>
    </citation>
    <scope>NUCLEOTIDE SEQUENCE</scope>
</reference>
<proteinExistence type="inferred from homology"/>
<evidence type="ECO:0000313" key="3">
    <source>
        <dbReference type="EMBL" id="SVA09633.1"/>
    </source>
</evidence>
<gene>
    <name evidence="3" type="ORF">METZ01_LOCUS62487</name>
</gene>